<proteinExistence type="predicted"/>
<protein>
    <submittedName>
        <fullName evidence="2">Uncharacterized protein</fullName>
    </submittedName>
</protein>
<name>A0AAD5QNZ7_PARTN</name>
<sequence>MLSFAQSDIDTNLPLALPLFRHLDGDRSMVAKSAYFSGAIFVKVNFLLIVAALQEMLFQKKYDYASGGIQAIAWLLEI</sequence>
<keyword evidence="1" id="KW-0472">Membrane</keyword>
<dbReference type="EMBL" id="JAHQIW010003084">
    <property type="protein sequence ID" value="KAJ1357282.1"/>
    <property type="molecule type" value="Genomic_DNA"/>
</dbReference>
<feature type="transmembrane region" description="Helical" evidence="1">
    <location>
        <begin position="34"/>
        <end position="53"/>
    </location>
</feature>
<evidence type="ECO:0000313" key="2">
    <source>
        <dbReference type="EMBL" id="KAJ1357282.1"/>
    </source>
</evidence>
<keyword evidence="1" id="KW-1133">Transmembrane helix</keyword>
<comment type="caution">
    <text evidence="2">The sequence shown here is derived from an EMBL/GenBank/DDBJ whole genome shotgun (WGS) entry which is preliminary data.</text>
</comment>
<evidence type="ECO:0000313" key="3">
    <source>
        <dbReference type="Proteomes" id="UP001196413"/>
    </source>
</evidence>
<keyword evidence="1" id="KW-0812">Transmembrane</keyword>
<evidence type="ECO:0000256" key="1">
    <source>
        <dbReference type="SAM" id="Phobius"/>
    </source>
</evidence>
<dbReference type="AlphaFoldDB" id="A0AAD5QNZ7"/>
<organism evidence="2 3">
    <name type="scientific">Parelaphostrongylus tenuis</name>
    <name type="common">Meningeal worm</name>
    <dbReference type="NCBI Taxonomy" id="148309"/>
    <lineage>
        <taxon>Eukaryota</taxon>
        <taxon>Metazoa</taxon>
        <taxon>Ecdysozoa</taxon>
        <taxon>Nematoda</taxon>
        <taxon>Chromadorea</taxon>
        <taxon>Rhabditida</taxon>
        <taxon>Rhabditina</taxon>
        <taxon>Rhabditomorpha</taxon>
        <taxon>Strongyloidea</taxon>
        <taxon>Metastrongylidae</taxon>
        <taxon>Parelaphostrongylus</taxon>
    </lineage>
</organism>
<keyword evidence="3" id="KW-1185">Reference proteome</keyword>
<reference evidence="2" key="1">
    <citation type="submission" date="2021-06" db="EMBL/GenBank/DDBJ databases">
        <title>Parelaphostrongylus tenuis whole genome reference sequence.</title>
        <authorList>
            <person name="Garwood T.J."/>
            <person name="Larsen P.A."/>
            <person name="Fountain-Jones N.M."/>
            <person name="Garbe J.R."/>
            <person name="Macchietto M.G."/>
            <person name="Kania S.A."/>
            <person name="Gerhold R.W."/>
            <person name="Richards J.E."/>
            <person name="Wolf T.M."/>
        </authorList>
    </citation>
    <scope>NUCLEOTIDE SEQUENCE</scope>
    <source>
        <strain evidence="2">MNPRO001-30</strain>
        <tissue evidence="2">Meninges</tissue>
    </source>
</reference>
<accession>A0AAD5QNZ7</accession>
<gene>
    <name evidence="2" type="ORF">KIN20_015403</name>
</gene>
<dbReference type="Proteomes" id="UP001196413">
    <property type="component" value="Unassembled WGS sequence"/>
</dbReference>